<reference evidence="2 4" key="2">
    <citation type="journal article" date="2013" name="Nature">
        <title>Insights into bilaterian evolution from three spiralian genomes.</title>
        <authorList>
            <person name="Simakov O."/>
            <person name="Marletaz F."/>
            <person name="Cho S.J."/>
            <person name="Edsinger-Gonzales E."/>
            <person name="Havlak P."/>
            <person name="Hellsten U."/>
            <person name="Kuo D.H."/>
            <person name="Larsson T."/>
            <person name="Lv J."/>
            <person name="Arendt D."/>
            <person name="Savage R."/>
            <person name="Osoegawa K."/>
            <person name="de Jong P."/>
            <person name="Grimwood J."/>
            <person name="Chapman J.A."/>
            <person name="Shapiro H."/>
            <person name="Aerts A."/>
            <person name="Otillar R.P."/>
            <person name="Terry A.Y."/>
            <person name="Boore J.L."/>
            <person name="Grigoriev I.V."/>
            <person name="Lindberg D.R."/>
            <person name="Seaver E.C."/>
            <person name="Weisblat D.A."/>
            <person name="Putnam N.H."/>
            <person name="Rokhsar D.S."/>
        </authorList>
    </citation>
    <scope>NUCLEOTIDE SEQUENCE</scope>
    <source>
        <strain evidence="2 4">I ESC-2004</strain>
    </source>
</reference>
<accession>R7U583</accession>
<feature type="non-terminal residue" evidence="2">
    <location>
        <position position="1"/>
    </location>
</feature>
<dbReference type="HOGENOM" id="CLU_214135_0_0_1"/>
<reference evidence="3" key="3">
    <citation type="submission" date="2015-06" db="UniProtKB">
        <authorList>
            <consortium name="EnsemblMetazoa"/>
        </authorList>
    </citation>
    <scope>IDENTIFICATION</scope>
</reference>
<name>R7U583_CAPTE</name>
<dbReference type="EMBL" id="AMQN01046956">
    <property type="status" value="NOT_ANNOTATED_CDS"/>
    <property type="molecule type" value="Genomic_DNA"/>
</dbReference>
<gene>
    <name evidence="2" type="ORF">CAPTEDRAFT_89016</name>
</gene>
<evidence type="ECO:0000313" key="3">
    <source>
        <dbReference type="EnsemblMetazoa" id="CapteP89016"/>
    </source>
</evidence>
<dbReference type="InterPro" id="IPR000477">
    <property type="entry name" value="RT_dom"/>
</dbReference>
<dbReference type="AlphaFoldDB" id="R7U583"/>
<keyword evidence="4" id="KW-1185">Reference proteome</keyword>
<reference evidence="4" key="1">
    <citation type="submission" date="2012-12" db="EMBL/GenBank/DDBJ databases">
        <authorList>
            <person name="Hellsten U."/>
            <person name="Grimwood J."/>
            <person name="Chapman J.A."/>
            <person name="Shapiro H."/>
            <person name="Aerts A."/>
            <person name="Otillar R.P."/>
            <person name="Terry A.Y."/>
            <person name="Boore J.L."/>
            <person name="Simakov O."/>
            <person name="Marletaz F."/>
            <person name="Cho S.-J."/>
            <person name="Edsinger-Gonzales E."/>
            <person name="Havlak P."/>
            <person name="Kuo D.-H."/>
            <person name="Larsson T."/>
            <person name="Lv J."/>
            <person name="Arendt D."/>
            <person name="Savage R."/>
            <person name="Osoegawa K."/>
            <person name="de Jong P."/>
            <person name="Lindberg D.R."/>
            <person name="Seaver E.C."/>
            <person name="Weisblat D.A."/>
            <person name="Putnam N.H."/>
            <person name="Grigoriev I.V."/>
            <person name="Rokhsar D.S."/>
        </authorList>
    </citation>
    <scope>NUCLEOTIDE SEQUENCE</scope>
    <source>
        <strain evidence="4">I ESC-2004</strain>
    </source>
</reference>
<sequence length="52" mass="5737">GMRGVAHKWLASYLNKRNQQVSFFSGSSSKQTISHGVPQGSILSPLLFLLYV</sequence>
<evidence type="ECO:0000313" key="4">
    <source>
        <dbReference type="Proteomes" id="UP000014760"/>
    </source>
</evidence>
<feature type="domain" description="Reverse transcriptase" evidence="1">
    <location>
        <begin position="1"/>
        <end position="52"/>
    </location>
</feature>
<dbReference type="EMBL" id="KB305202">
    <property type="protein sequence ID" value="ELU01286.1"/>
    <property type="molecule type" value="Genomic_DNA"/>
</dbReference>
<dbReference type="EnsemblMetazoa" id="CapteT89016">
    <property type="protein sequence ID" value="CapteP89016"/>
    <property type="gene ID" value="CapteG89016"/>
</dbReference>
<dbReference type="OMA" id="SYTWFES"/>
<organism evidence="2">
    <name type="scientific">Capitella teleta</name>
    <name type="common">Polychaete worm</name>
    <dbReference type="NCBI Taxonomy" id="283909"/>
    <lineage>
        <taxon>Eukaryota</taxon>
        <taxon>Metazoa</taxon>
        <taxon>Spiralia</taxon>
        <taxon>Lophotrochozoa</taxon>
        <taxon>Annelida</taxon>
        <taxon>Polychaeta</taxon>
        <taxon>Sedentaria</taxon>
        <taxon>Scolecida</taxon>
        <taxon>Capitellidae</taxon>
        <taxon>Capitella</taxon>
    </lineage>
</organism>
<proteinExistence type="predicted"/>
<dbReference type="Proteomes" id="UP000014760">
    <property type="component" value="Unassembled WGS sequence"/>
</dbReference>
<dbReference type="PROSITE" id="PS50878">
    <property type="entry name" value="RT_POL"/>
    <property type="match status" value="1"/>
</dbReference>
<feature type="non-terminal residue" evidence="2">
    <location>
        <position position="52"/>
    </location>
</feature>
<evidence type="ECO:0000313" key="2">
    <source>
        <dbReference type="EMBL" id="ELU01286.1"/>
    </source>
</evidence>
<dbReference type="OrthoDB" id="6283029at2759"/>
<protein>
    <recommendedName>
        <fullName evidence="1">Reverse transcriptase domain-containing protein</fullName>
    </recommendedName>
</protein>
<evidence type="ECO:0000259" key="1">
    <source>
        <dbReference type="PROSITE" id="PS50878"/>
    </source>
</evidence>